<comment type="caution">
    <text evidence="2">The sequence shown here is derived from an EMBL/GenBank/DDBJ whole genome shotgun (WGS) entry which is preliminary data.</text>
</comment>
<dbReference type="Pfam" id="PF02592">
    <property type="entry name" value="Vut_1"/>
    <property type="match status" value="1"/>
</dbReference>
<dbReference type="Proteomes" id="UP000307756">
    <property type="component" value="Unassembled WGS sequence"/>
</dbReference>
<feature type="transmembrane region" description="Helical" evidence="1">
    <location>
        <begin position="142"/>
        <end position="165"/>
    </location>
</feature>
<keyword evidence="1" id="KW-1133">Transmembrane helix</keyword>
<dbReference type="AlphaFoldDB" id="A0A4V5P1P5"/>
<feature type="transmembrane region" description="Helical" evidence="1">
    <location>
        <begin position="110"/>
        <end position="130"/>
    </location>
</feature>
<keyword evidence="3" id="KW-1185">Reference proteome</keyword>
<keyword evidence="1" id="KW-0812">Transmembrane</keyword>
<dbReference type="PANTHER" id="PTHR34300">
    <property type="entry name" value="QUEUOSINE PRECURSOR TRANSPORTER-RELATED"/>
    <property type="match status" value="1"/>
</dbReference>
<dbReference type="OrthoDB" id="2612611at2"/>
<dbReference type="RefSeq" id="WP_136829725.1">
    <property type="nucleotide sequence ID" value="NZ_SWBM01000001.1"/>
</dbReference>
<evidence type="ECO:0000313" key="2">
    <source>
        <dbReference type="EMBL" id="TKC18980.1"/>
    </source>
</evidence>
<proteinExistence type="predicted"/>
<feature type="transmembrane region" description="Helical" evidence="1">
    <location>
        <begin position="56"/>
        <end position="74"/>
    </location>
</feature>
<protein>
    <submittedName>
        <fullName evidence="2">VUT family protein</fullName>
    </submittedName>
</protein>
<organism evidence="2 3">
    <name type="scientific">Robertmurraya kyonggiensis</name>
    <dbReference type="NCBI Taxonomy" id="1037680"/>
    <lineage>
        <taxon>Bacteria</taxon>
        <taxon>Bacillati</taxon>
        <taxon>Bacillota</taxon>
        <taxon>Bacilli</taxon>
        <taxon>Bacillales</taxon>
        <taxon>Bacillaceae</taxon>
        <taxon>Robertmurraya</taxon>
    </lineage>
</organism>
<dbReference type="PANTHER" id="PTHR34300:SF2">
    <property type="entry name" value="QUEUOSINE PRECURSOR TRANSPORTER-RELATED"/>
    <property type="match status" value="1"/>
</dbReference>
<accession>A0A4V5P1P5</accession>
<name>A0A4V5P1P5_9BACI</name>
<keyword evidence="1" id="KW-0472">Membrane</keyword>
<feature type="transmembrane region" description="Helical" evidence="1">
    <location>
        <begin position="28"/>
        <end position="47"/>
    </location>
</feature>
<reference evidence="2 3" key="1">
    <citation type="journal article" date="2011" name="J. Microbiol.">
        <title>Bacillus kyonggiensis sp. nov., isolated from soil of a lettuce field.</title>
        <authorList>
            <person name="Dong K."/>
            <person name="Lee S."/>
        </authorList>
    </citation>
    <scope>NUCLEOTIDE SEQUENCE [LARGE SCALE GENOMIC DNA]</scope>
    <source>
        <strain evidence="2 3">NB22</strain>
    </source>
</reference>
<sequence>MRVLLYLISIVAANVVTAAFAPMQLGVFIVPMGTLLVGLTFIFRDLVQNQYGRKKTYLFIVIALVLSAIASYILGDTLLIVAASAISFLIAETTDTEIYTRLNLPMNLKVLYSGIVGGLLDSVIFVIIGLSPLGAGFLPWEAVPYAIFGQVIVKTIIQGIGAAMLNPVSSMFKAKTN</sequence>
<gene>
    <name evidence="2" type="ORF">FA727_05385</name>
</gene>
<evidence type="ECO:0000256" key="1">
    <source>
        <dbReference type="SAM" id="Phobius"/>
    </source>
</evidence>
<evidence type="ECO:0000313" key="3">
    <source>
        <dbReference type="Proteomes" id="UP000307756"/>
    </source>
</evidence>
<dbReference type="InterPro" id="IPR003744">
    <property type="entry name" value="YhhQ"/>
</dbReference>
<dbReference type="EMBL" id="SWBM01000001">
    <property type="protein sequence ID" value="TKC18980.1"/>
    <property type="molecule type" value="Genomic_DNA"/>
</dbReference>